<dbReference type="RefSeq" id="WP_012477687.1">
    <property type="nucleotide sequence ID" value="NC_010897.1"/>
</dbReference>
<sequence length="110" mass="13217">MVNVRARKVILDKVRFGCMDIKNFDWVDSFRLWWSFTWRATLMWMPVNFALVFILGLVIDDSPTVTQMKWFSSLSLVLMFVIQIWQLKRVIPRHMKPFYPNESLDSQVKD</sequence>
<evidence type="ECO:0000256" key="1">
    <source>
        <dbReference type="SAM" id="Phobius"/>
    </source>
</evidence>
<keyword evidence="1" id="KW-1133">Transmembrane helix</keyword>
<accession>Q0GPC4</accession>
<keyword evidence="1" id="KW-0812">Transmembrane</keyword>
<keyword evidence="1" id="KW-0472">Membrane</keyword>
<evidence type="ECO:0000313" key="2">
    <source>
        <dbReference type="EMBL" id="ABI30062.1"/>
    </source>
</evidence>
<dbReference type="AlphaFoldDB" id="Q0GPC4"/>
<feature type="transmembrane region" description="Helical" evidence="1">
    <location>
        <begin position="70"/>
        <end position="87"/>
    </location>
</feature>
<geneLocation type="plasmid" evidence="2">
    <name>pVCG1.1</name>
</geneLocation>
<dbReference type="EMBL" id="DQ787203">
    <property type="protein sequence ID" value="ABI30062.1"/>
    <property type="molecule type" value="Genomic_DNA"/>
</dbReference>
<name>Q0GPC4_VIBCL</name>
<proteinExistence type="predicted"/>
<protein>
    <submittedName>
        <fullName evidence="2">Uncharacterized protein</fullName>
    </submittedName>
</protein>
<keyword evidence="2" id="KW-0614">Plasmid</keyword>
<reference evidence="2" key="1">
    <citation type="journal article" date="2012" name="Ecotoxicology">
        <title>High incidence of plasmids in marine Vibrio species isolated from Mai Po Nature Reserve of Hong Kong.</title>
        <authorList>
            <person name="Zhang R."/>
            <person name="Pan L."/>
            <person name="Zhao Z."/>
            <person name="Gu J.D."/>
        </authorList>
    </citation>
    <scope>NUCLEOTIDE SEQUENCE</scope>
    <source>
        <strain evidence="2">G1.1</strain>
        <plasmid evidence="2">pVCG1.1</plasmid>
    </source>
</reference>
<organism evidence="2">
    <name type="scientific">Vibrio cholerae</name>
    <dbReference type="NCBI Taxonomy" id="666"/>
    <lineage>
        <taxon>Bacteria</taxon>
        <taxon>Pseudomonadati</taxon>
        <taxon>Pseudomonadota</taxon>
        <taxon>Gammaproteobacteria</taxon>
        <taxon>Vibrionales</taxon>
        <taxon>Vibrionaceae</taxon>
        <taxon>Vibrio</taxon>
    </lineage>
</organism>
<feature type="transmembrane region" description="Helical" evidence="1">
    <location>
        <begin position="40"/>
        <end position="58"/>
    </location>
</feature>